<gene>
    <name evidence="1" type="ORF">MNBD_NITROSPINAE01-1107</name>
</gene>
<dbReference type="EMBL" id="UOGC01000038">
    <property type="protein sequence ID" value="VAX16836.1"/>
    <property type="molecule type" value="Genomic_DNA"/>
</dbReference>
<proteinExistence type="predicted"/>
<evidence type="ECO:0000313" key="1">
    <source>
        <dbReference type="EMBL" id="VAX16836.1"/>
    </source>
</evidence>
<sequence>MDPSRNMVMADFQAVQPQTYQYPGEPAIAYTEASYMGSVNFNEVSQSTPVIDLTSTGTTTWVLALRGTK</sequence>
<name>A0A3B1BF04_9ZZZZ</name>
<accession>A0A3B1BF04</accession>
<protein>
    <submittedName>
        <fullName evidence="1">Uncharacterized protein</fullName>
    </submittedName>
</protein>
<organism evidence="1">
    <name type="scientific">hydrothermal vent metagenome</name>
    <dbReference type="NCBI Taxonomy" id="652676"/>
    <lineage>
        <taxon>unclassified sequences</taxon>
        <taxon>metagenomes</taxon>
        <taxon>ecological metagenomes</taxon>
    </lineage>
</organism>
<dbReference type="AlphaFoldDB" id="A0A3B1BF04"/>
<reference evidence="1" key="1">
    <citation type="submission" date="2018-06" db="EMBL/GenBank/DDBJ databases">
        <authorList>
            <person name="Zhirakovskaya E."/>
        </authorList>
    </citation>
    <scope>NUCLEOTIDE SEQUENCE</scope>
</reference>